<evidence type="ECO:0000313" key="2">
    <source>
        <dbReference type="Proteomes" id="UP001596084"/>
    </source>
</evidence>
<gene>
    <name evidence="1" type="ORF">ACFPP7_22000</name>
</gene>
<dbReference type="EMBL" id="JBHSMX010000065">
    <property type="protein sequence ID" value="MFC5523566.1"/>
    <property type="molecule type" value="Genomic_DNA"/>
</dbReference>
<dbReference type="SUPFAM" id="SSF51556">
    <property type="entry name" value="Metallo-dependent hydrolases"/>
    <property type="match status" value="1"/>
</dbReference>
<name>A0ABW0QF74_9BURK</name>
<proteinExistence type="predicted"/>
<dbReference type="InterPro" id="IPR032466">
    <property type="entry name" value="Metal_Hydrolase"/>
</dbReference>
<dbReference type="RefSeq" id="WP_377372417.1">
    <property type="nucleotide sequence ID" value="NZ_JBHSMX010000065.1"/>
</dbReference>
<comment type="caution">
    <text evidence="1">The sequence shown here is derived from an EMBL/GenBank/DDBJ whole genome shotgun (WGS) entry which is preliminary data.</text>
</comment>
<sequence length="337" mass="38444">MAADFSPIPGTARMTDVAKAPVPFDLSTLKQNWRQRILAMRAAGVMPIIDIESNLSENLDVQRFARQMDAEGVALIAFSGIAAGRGWSDAARYAVAADPWRYIPTGDGGLPPDWKNNPMDFARITKERTVSDGYPLMGEYEFRHYPSPDQIQRGNTQRDEDLPIDSPAGHQLFQFSAESGIPFEIHLEIEDQYLAPLEKMLKQYPKAKVIWCHLAQMRYQSRNTVYGPDYVRKLIDQYPNLYFDLFSGPPDHIYPGSGEYPGKYWDRTTGRLLPEWAKLIAEQPWRFMTALDLNPFIMNAFSRKVGMQRAVLASLPEPVREIVAYKAAWKLLFNEDF</sequence>
<organism evidence="1 2">
    <name type="scientific">Polaromonas jejuensis</name>
    <dbReference type="NCBI Taxonomy" id="457502"/>
    <lineage>
        <taxon>Bacteria</taxon>
        <taxon>Pseudomonadati</taxon>
        <taxon>Pseudomonadota</taxon>
        <taxon>Betaproteobacteria</taxon>
        <taxon>Burkholderiales</taxon>
        <taxon>Comamonadaceae</taxon>
        <taxon>Polaromonas</taxon>
    </lineage>
</organism>
<evidence type="ECO:0000313" key="1">
    <source>
        <dbReference type="EMBL" id="MFC5523566.1"/>
    </source>
</evidence>
<dbReference type="Gene3D" id="3.20.20.140">
    <property type="entry name" value="Metal-dependent hydrolases"/>
    <property type="match status" value="1"/>
</dbReference>
<reference evidence="2" key="1">
    <citation type="journal article" date="2019" name="Int. J. Syst. Evol. Microbiol.">
        <title>The Global Catalogue of Microorganisms (GCM) 10K type strain sequencing project: providing services to taxonomists for standard genome sequencing and annotation.</title>
        <authorList>
            <consortium name="The Broad Institute Genomics Platform"/>
            <consortium name="The Broad Institute Genome Sequencing Center for Infectious Disease"/>
            <person name="Wu L."/>
            <person name="Ma J."/>
        </authorList>
    </citation>
    <scope>NUCLEOTIDE SEQUENCE [LARGE SCALE GENOMIC DNA]</scope>
    <source>
        <strain evidence="2">CGMCC 4.7277</strain>
    </source>
</reference>
<keyword evidence="2" id="KW-1185">Reference proteome</keyword>
<accession>A0ABW0QF74</accession>
<protein>
    <submittedName>
        <fullName evidence="1">Amidohydrolase</fullName>
    </submittedName>
</protein>
<dbReference type="Proteomes" id="UP001596084">
    <property type="component" value="Unassembled WGS sequence"/>
</dbReference>